<dbReference type="Gene3D" id="3.10.180.10">
    <property type="entry name" value="2,3-Dihydroxybiphenyl 1,2-Dioxygenase, domain 1"/>
    <property type="match status" value="1"/>
</dbReference>
<dbReference type="RefSeq" id="WP_382393532.1">
    <property type="nucleotide sequence ID" value="NZ_JBHTCQ010000001.1"/>
</dbReference>
<dbReference type="PANTHER" id="PTHR33993">
    <property type="entry name" value="GLYOXALASE-RELATED"/>
    <property type="match status" value="1"/>
</dbReference>
<feature type="domain" description="VOC" evidence="1">
    <location>
        <begin position="13"/>
        <end position="127"/>
    </location>
</feature>
<evidence type="ECO:0000313" key="2">
    <source>
        <dbReference type="EMBL" id="MFC7405317.1"/>
    </source>
</evidence>
<dbReference type="Pfam" id="PF00903">
    <property type="entry name" value="Glyoxalase"/>
    <property type="match status" value="1"/>
</dbReference>
<dbReference type="SUPFAM" id="SSF54593">
    <property type="entry name" value="Glyoxalase/Bleomycin resistance protein/Dihydroxybiphenyl dioxygenase"/>
    <property type="match status" value="1"/>
</dbReference>
<dbReference type="EMBL" id="JBHTCQ010000001">
    <property type="protein sequence ID" value="MFC7405317.1"/>
    <property type="molecule type" value="Genomic_DNA"/>
</dbReference>
<dbReference type="Proteomes" id="UP001596455">
    <property type="component" value="Unassembled WGS sequence"/>
</dbReference>
<dbReference type="InterPro" id="IPR052164">
    <property type="entry name" value="Anthracycline_SecMetBiosynth"/>
</dbReference>
<dbReference type="InterPro" id="IPR004360">
    <property type="entry name" value="Glyas_Fos-R_dOase_dom"/>
</dbReference>
<evidence type="ECO:0000313" key="3">
    <source>
        <dbReference type="Proteomes" id="UP001596455"/>
    </source>
</evidence>
<name>A0ABW2Q973_9MICO</name>
<dbReference type="InterPro" id="IPR029068">
    <property type="entry name" value="Glyas_Bleomycin-R_OHBP_Dase"/>
</dbReference>
<protein>
    <submittedName>
        <fullName evidence="2">VOC family protein</fullName>
    </submittedName>
</protein>
<proteinExistence type="predicted"/>
<dbReference type="InterPro" id="IPR037523">
    <property type="entry name" value="VOC_core"/>
</dbReference>
<sequence>MSDTTSAQPPVNTVTWWEIPVRDIAAGKTFYSAVFGWTYASFGDDAAYTGIVNDGGLIGGLYRAEPDTPTQASVRVYVNVDDLEAALDAAVEAGGAVAVGRTEIGGDMGWWAEITDPDGRWLGLCTGNPPPAA</sequence>
<gene>
    <name evidence="2" type="ORF">ACFQQL_09380</name>
</gene>
<accession>A0ABW2Q973</accession>
<reference evidence="3" key="1">
    <citation type="journal article" date="2019" name="Int. J. Syst. Evol. Microbiol.">
        <title>The Global Catalogue of Microorganisms (GCM) 10K type strain sequencing project: providing services to taxonomists for standard genome sequencing and annotation.</title>
        <authorList>
            <consortium name="The Broad Institute Genomics Platform"/>
            <consortium name="The Broad Institute Genome Sequencing Center for Infectious Disease"/>
            <person name="Wu L."/>
            <person name="Ma J."/>
        </authorList>
    </citation>
    <scope>NUCLEOTIDE SEQUENCE [LARGE SCALE GENOMIC DNA]</scope>
    <source>
        <strain evidence="3">JCM 1490</strain>
    </source>
</reference>
<keyword evidence="3" id="KW-1185">Reference proteome</keyword>
<comment type="caution">
    <text evidence="2">The sequence shown here is derived from an EMBL/GenBank/DDBJ whole genome shotgun (WGS) entry which is preliminary data.</text>
</comment>
<dbReference type="CDD" id="cd07247">
    <property type="entry name" value="SgaA_N_like"/>
    <property type="match status" value="1"/>
</dbReference>
<evidence type="ECO:0000259" key="1">
    <source>
        <dbReference type="PROSITE" id="PS51819"/>
    </source>
</evidence>
<organism evidence="2 3">
    <name type="scientific">Georgenia alba</name>
    <dbReference type="NCBI Taxonomy" id="2233858"/>
    <lineage>
        <taxon>Bacteria</taxon>
        <taxon>Bacillati</taxon>
        <taxon>Actinomycetota</taxon>
        <taxon>Actinomycetes</taxon>
        <taxon>Micrococcales</taxon>
        <taxon>Bogoriellaceae</taxon>
        <taxon>Georgenia</taxon>
    </lineage>
</organism>
<dbReference type="PROSITE" id="PS51819">
    <property type="entry name" value="VOC"/>
    <property type="match status" value="1"/>
</dbReference>